<evidence type="ECO:0000313" key="3">
    <source>
        <dbReference type="EMBL" id="QWU14065.1"/>
    </source>
</evidence>
<accession>A0ABX8H794</accession>
<keyword evidence="2" id="KW-1133">Transmembrane helix</keyword>
<gene>
    <name evidence="3" type="ORF">KP014_19255</name>
</gene>
<feature type="transmembrane region" description="Helical" evidence="2">
    <location>
        <begin position="6"/>
        <end position="26"/>
    </location>
</feature>
<keyword evidence="2" id="KW-0472">Membrane</keyword>
<evidence type="ECO:0000256" key="2">
    <source>
        <dbReference type="SAM" id="Phobius"/>
    </source>
</evidence>
<proteinExistence type="predicted"/>
<reference evidence="3 4" key="1">
    <citation type="submission" date="2021-06" db="EMBL/GenBank/DDBJ databases">
        <title>Whole genome sequence of Paenibacillus sophorae DSM23020 for comparative genomics.</title>
        <authorList>
            <person name="Kim M.-J."/>
            <person name="Lee G."/>
            <person name="Shin J.-H."/>
        </authorList>
    </citation>
    <scope>NUCLEOTIDE SEQUENCE [LARGE SCALE GENOMIC DNA]</scope>
    <source>
        <strain evidence="3 4">DSM 23020</strain>
    </source>
</reference>
<dbReference type="Proteomes" id="UP000683429">
    <property type="component" value="Chromosome"/>
</dbReference>
<keyword evidence="2" id="KW-0812">Transmembrane</keyword>
<evidence type="ECO:0000256" key="1">
    <source>
        <dbReference type="SAM" id="MobiDB-lite"/>
    </source>
</evidence>
<keyword evidence="4" id="KW-1185">Reference proteome</keyword>
<feature type="region of interest" description="Disordered" evidence="1">
    <location>
        <begin position="71"/>
        <end position="94"/>
    </location>
</feature>
<sequence length="94" mass="10455">MYYDSLYGLGLVGCYCSGYVSSGNRLRSWYRRRSISAHVSYAFSAAGDRIGSGGFLLMRVDSKRLPAYARAQRPGVQRTPPQHARLGRLSSLFS</sequence>
<evidence type="ECO:0000313" key="4">
    <source>
        <dbReference type="Proteomes" id="UP000683429"/>
    </source>
</evidence>
<dbReference type="EMBL" id="CP076607">
    <property type="protein sequence ID" value="QWU14065.1"/>
    <property type="molecule type" value="Genomic_DNA"/>
</dbReference>
<dbReference type="RefSeq" id="WP_139210534.1">
    <property type="nucleotide sequence ID" value="NZ_CP076607.1"/>
</dbReference>
<protein>
    <submittedName>
        <fullName evidence="3">Uncharacterized protein</fullName>
    </submittedName>
</protein>
<name>A0ABX8H794_9BACL</name>
<organism evidence="3 4">
    <name type="scientific">Paenibacillus sophorae</name>
    <dbReference type="NCBI Taxonomy" id="1333845"/>
    <lineage>
        <taxon>Bacteria</taxon>
        <taxon>Bacillati</taxon>
        <taxon>Bacillota</taxon>
        <taxon>Bacilli</taxon>
        <taxon>Bacillales</taxon>
        <taxon>Paenibacillaceae</taxon>
        <taxon>Paenibacillus</taxon>
    </lineage>
</organism>